<feature type="compositionally biased region" description="Polar residues" evidence="1">
    <location>
        <begin position="180"/>
        <end position="194"/>
    </location>
</feature>
<evidence type="ECO:0000313" key="3">
    <source>
        <dbReference type="Proteomes" id="UP000094043"/>
    </source>
</evidence>
<dbReference type="VEuPathDB" id="FungiDB:L203_05764"/>
<dbReference type="EMBL" id="CP143784">
    <property type="protein sequence ID" value="WVN85220.1"/>
    <property type="molecule type" value="Genomic_DNA"/>
</dbReference>
<feature type="compositionally biased region" description="Polar residues" evidence="1">
    <location>
        <begin position="156"/>
        <end position="169"/>
    </location>
</feature>
<evidence type="ECO:0000256" key="1">
    <source>
        <dbReference type="SAM" id="MobiDB-lite"/>
    </source>
</evidence>
<feature type="compositionally biased region" description="Low complexity" evidence="1">
    <location>
        <begin position="29"/>
        <end position="47"/>
    </location>
</feature>
<keyword evidence="3" id="KW-1185">Reference proteome</keyword>
<dbReference type="KEGG" id="cdep:91084581"/>
<feature type="region of interest" description="Disordered" evidence="1">
    <location>
        <begin position="21"/>
        <end position="131"/>
    </location>
</feature>
<sequence>MPVAKKKGAVFGIYADSPDHSAPLTTIVPTLTSPTRSSTSRRALSSLQPKPVASVHSRISPLRSVSGLKEKPLSDVPVKSKSKPKSTLEIFADPEPSRPKSLSGVSGATKRRNVPTPLVTTQSLPAPLGASTFSKRSRDLLSPLPIFSERKENDGISHQPTIRSETGQSPAKRGRITLSAADSSPAIMNSSLQRSKGARDKENVAPSISINEIEGSPATRTRSKAHVVQLDFSMTLSPLTFRDSPQRRRTEVERLIDDQLGAGRRKKQTVEEMIDQASPKITKCVNEKSDSSKSKGKGFEVLADGALADVSEAYGAKGNAPSGFTSQGQS</sequence>
<evidence type="ECO:0000313" key="2">
    <source>
        <dbReference type="EMBL" id="WVN85220.1"/>
    </source>
</evidence>
<reference evidence="2" key="1">
    <citation type="submission" date="2016-06" db="EMBL/GenBank/DDBJ databases">
        <authorList>
            <person name="Cuomo C."/>
            <person name="Litvintseva A."/>
            <person name="Heitman J."/>
            <person name="Chen Y."/>
            <person name="Sun S."/>
            <person name="Springer D."/>
            <person name="Dromer F."/>
            <person name="Young S."/>
            <person name="Zeng Q."/>
            <person name="Chapman S."/>
            <person name="Gujja S."/>
            <person name="Saif S."/>
            <person name="Birren B."/>
        </authorList>
    </citation>
    <scope>NUCLEOTIDE SEQUENCE</scope>
    <source>
        <strain evidence="2">CBS 7841</strain>
    </source>
</reference>
<dbReference type="AlphaFoldDB" id="A0A1E3HY56"/>
<feature type="region of interest" description="Disordered" evidence="1">
    <location>
        <begin position="151"/>
        <end position="222"/>
    </location>
</feature>
<dbReference type="Proteomes" id="UP000094043">
    <property type="component" value="Chromosome 1"/>
</dbReference>
<reference evidence="2" key="3">
    <citation type="submission" date="2024-01" db="EMBL/GenBank/DDBJ databases">
        <authorList>
            <person name="Coelho M.A."/>
            <person name="David-Palma M."/>
            <person name="Shea T."/>
            <person name="Sun S."/>
            <person name="Cuomo C.A."/>
            <person name="Heitman J."/>
        </authorList>
    </citation>
    <scope>NUCLEOTIDE SEQUENCE</scope>
    <source>
        <strain evidence="2">CBS 7841</strain>
    </source>
</reference>
<reference evidence="2" key="2">
    <citation type="journal article" date="2022" name="Elife">
        <title>Obligate sexual reproduction of a homothallic fungus closely related to the Cryptococcus pathogenic species complex.</title>
        <authorList>
            <person name="Passer A.R."/>
            <person name="Clancey S.A."/>
            <person name="Shea T."/>
            <person name="David-Palma M."/>
            <person name="Averette A.F."/>
            <person name="Boekhout T."/>
            <person name="Porcel B.M."/>
            <person name="Nowrousian M."/>
            <person name="Cuomo C.A."/>
            <person name="Sun S."/>
            <person name="Heitman J."/>
            <person name="Coelho M.A."/>
        </authorList>
    </citation>
    <scope>NUCLEOTIDE SEQUENCE</scope>
    <source>
        <strain evidence="2">CBS 7841</strain>
    </source>
</reference>
<dbReference type="GeneID" id="91084581"/>
<name>A0A1E3HY56_9TREE</name>
<dbReference type="RefSeq" id="XP_066065921.1">
    <property type="nucleotide sequence ID" value="XM_066209824.1"/>
</dbReference>
<gene>
    <name evidence="2" type="ORF">L203_100365</name>
</gene>
<organism evidence="2 3">
    <name type="scientific">Cryptococcus depauperatus CBS 7841</name>
    <dbReference type="NCBI Taxonomy" id="1295531"/>
    <lineage>
        <taxon>Eukaryota</taxon>
        <taxon>Fungi</taxon>
        <taxon>Dikarya</taxon>
        <taxon>Basidiomycota</taxon>
        <taxon>Agaricomycotina</taxon>
        <taxon>Tremellomycetes</taxon>
        <taxon>Tremellales</taxon>
        <taxon>Cryptococcaceae</taxon>
        <taxon>Cryptococcus</taxon>
    </lineage>
</organism>
<accession>A0A1E3HY56</accession>
<proteinExistence type="predicted"/>
<protein>
    <submittedName>
        <fullName evidence="2">Uncharacterized protein</fullName>
    </submittedName>
</protein>
<dbReference type="OrthoDB" id="2564845at2759"/>